<reference evidence="8" key="1">
    <citation type="submission" date="2015-07" db="EMBL/GenBank/DDBJ databases">
        <title>MeaNS - Measles Nucleotide Surveillance Program.</title>
        <authorList>
            <person name="Tran T."/>
            <person name="Druce J."/>
        </authorList>
    </citation>
    <scope>NUCLEOTIDE SEQUENCE</scope>
    <source>
        <strain evidence="8">UCB-OBI-ISO-001</strain>
        <tissue evidence="8">Gonad</tissue>
    </source>
</reference>
<gene>
    <name evidence="8" type="ORF">OCBIM_22025834mg</name>
</gene>
<dbReference type="InterPro" id="IPR038702">
    <property type="entry name" value="Na/K_ATPase_sub_beta_sf"/>
</dbReference>
<dbReference type="GO" id="GO:0005890">
    <property type="term" value="C:sodium:potassium-exchanging ATPase complex"/>
    <property type="evidence" value="ECO:0007669"/>
    <property type="project" value="InterPro"/>
</dbReference>
<evidence type="ECO:0000256" key="3">
    <source>
        <dbReference type="ARBA" id="ARBA00022692"/>
    </source>
</evidence>
<dbReference type="GO" id="GO:1990573">
    <property type="term" value="P:potassium ion import across plasma membrane"/>
    <property type="evidence" value="ECO:0007669"/>
    <property type="project" value="TreeGrafter"/>
</dbReference>
<dbReference type="STRING" id="37653.A0A0L8IA83"/>
<dbReference type="PANTHER" id="PTHR11523:SF28">
    <property type="entry name" value="NA_K-ATPASE BETA SUBUNIT ISOFORM 4-RELATED"/>
    <property type="match status" value="1"/>
</dbReference>
<keyword evidence="5 7" id="KW-1133">Transmembrane helix</keyword>
<dbReference type="AlphaFoldDB" id="A0A0L8IA83"/>
<evidence type="ECO:0000256" key="2">
    <source>
        <dbReference type="ARBA" id="ARBA00005876"/>
    </source>
</evidence>
<dbReference type="EMBL" id="KQ416171">
    <property type="protein sequence ID" value="KOF98357.1"/>
    <property type="molecule type" value="Genomic_DNA"/>
</dbReference>
<dbReference type="Pfam" id="PF00287">
    <property type="entry name" value="Na_K-ATPase"/>
    <property type="match status" value="1"/>
</dbReference>
<comment type="similarity">
    <text evidence="2">Belongs to the X(+)/potassium ATPases subunit beta family.</text>
</comment>
<evidence type="ECO:0000256" key="6">
    <source>
        <dbReference type="ARBA" id="ARBA00023136"/>
    </source>
</evidence>
<proteinExistence type="inferred from homology"/>
<organism evidence="8">
    <name type="scientific">Octopus bimaculoides</name>
    <name type="common">California two-spotted octopus</name>
    <dbReference type="NCBI Taxonomy" id="37653"/>
    <lineage>
        <taxon>Eukaryota</taxon>
        <taxon>Metazoa</taxon>
        <taxon>Spiralia</taxon>
        <taxon>Lophotrochozoa</taxon>
        <taxon>Mollusca</taxon>
        <taxon>Cephalopoda</taxon>
        <taxon>Coleoidea</taxon>
        <taxon>Octopodiformes</taxon>
        <taxon>Octopoda</taxon>
        <taxon>Incirrata</taxon>
        <taxon>Octopodidae</taxon>
        <taxon>Octopus</taxon>
    </lineage>
</organism>
<name>A0A0L8IA83_OCTBM</name>
<dbReference type="GO" id="GO:0001671">
    <property type="term" value="F:ATPase activator activity"/>
    <property type="evidence" value="ECO:0007669"/>
    <property type="project" value="TreeGrafter"/>
</dbReference>
<dbReference type="InterPro" id="IPR000402">
    <property type="entry name" value="Na/K_ATPase_sub_beta"/>
</dbReference>
<evidence type="ECO:0008006" key="9">
    <source>
        <dbReference type="Google" id="ProtNLM"/>
    </source>
</evidence>
<dbReference type="GO" id="GO:0036376">
    <property type="term" value="P:sodium ion export across plasma membrane"/>
    <property type="evidence" value="ECO:0007669"/>
    <property type="project" value="TreeGrafter"/>
</dbReference>
<sequence length="300" mass="34228">MASSDVDPVSAPSQVGFRQSLDDFLVFLYNRDTGEVCGRTGKSWALITIFYVIFYGFLAGFFTATIAVFYTTIDAKYPKLQGKSSLLKGSPGLGYRPRPNYESTLIRFTKGDESMKPYVDNIKDFLQQYNASKYDLEYENCNAISGERETNKDKPCLFDPHSLNAPCLAEPDYGYRSGSPCVLLKLNKIYDWIPEPFGNDSVPEDARDNWDSSFITVTCRGERSTDRENIQDINYFPKYGFPIKYFPYLNQKGYHAPIVIVELKVKRGILLMIECRAYAKNIVVDRLERQGAVHFEILVD</sequence>
<accession>A0A0L8IA83</accession>
<dbReference type="KEGG" id="obi:106877735"/>
<dbReference type="GO" id="GO:0006883">
    <property type="term" value="P:intracellular sodium ion homeostasis"/>
    <property type="evidence" value="ECO:0007669"/>
    <property type="project" value="TreeGrafter"/>
</dbReference>
<protein>
    <recommendedName>
        <fullName evidence="9">Sodium/potassium-transporting ATPase subunit beta</fullName>
    </recommendedName>
</protein>
<comment type="subcellular location">
    <subcellularLocation>
        <location evidence="1">Membrane</location>
        <topology evidence="1">Single-pass type II membrane protein</topology>
    </subcellularLocation>
</comment>
<dbReference type="GO" id="GO:0030007">
    <property type="term" value="P:intracellular potassium ion homeostasis"/>
    <property type="evidence" value="ECO:0007669"/>
    <property type="project" value="TreeGrafter"/>
</dbReference>
<dbReference type="Gene3D" id="2.60.40.1660">
    <property type="entry name" value="Na, k-atpase alpha subunit"/>
    <property type="match status" value="1"/>
</dbReference>
<evidence type="ECO:0000256" key="4">
    <source>
        <dbReference type="ARBA" id="ARBA00022968"/>
    </source>
</evidence>
<evidence type="ECO:0000256" key="7">
    <source>
        <dbReference type="SAM" id="Phobius"/>
    </source>
</evidence>
<keyword evidence="3 7" id="KW-0812">Transmembrane</keyword>
<dbReference type="OrthoDB" id="5912413at2759"/>
<keyword evidence="4" id="KW-0735">Signal-anchor</keyword>
<evidence type="ECO:0000313" key="8">
    <source>
        <dbReference type="EMBL" id="KOF98357.1"/>
    </source>
</evidence>
<dbReference type="OMA" id="DHIPTYQ"/>
<evidence type="ECO:0000256" key="1">
    <source>
        <dbReference type="ARBA" id="ARBA00004606"/>
    </source>
</evidence>
<keyword evidence="6 7" id="KW-0472">Membrane</keyword>
<feature type="transmembrane region" description="Helical" evidence="7">
    <location>
        <begin position="49"/>
        <end position="73"/>
    </location>
</feature>
<evidence type="ECO:0000256" key="5">
    <source>
        <dbReference type="ARBA" id="ARBA00022989"/>
    </source>
</evidence>
<dbReference type="PANTHER" id="PTHR11523">
    <property type="entry name" value="SODIUM/POTASSIUM-DEPENDENT ATPASE BETA SUBUNIT"/>
    <property type="match status" value="1"/>
</dbReference>